<proteinExistence type="predicted"/>
<gene>
    <name evidence="1" type="ORF">IXB50_05615</name>
</gene>
<reference evidence="1" key="2">
    <citation type="journal article" date="2021" name="Mar. Drugs">
        <title>Genome Reduction and Secondary Metabolism of the Marine Sponge-Associated Cyanobacterium Leptothoe.</title>
        <authorList>
            <person name="Konstantinou D."/>
            <person name="Popin R.V."/>
            <person name="Fewer D.P."/>
            <person name="Sivonen K."/>
            <person name="Gkelis S."/>
        </authorList>
    </citation>
    <scope>NUCLEOTIDE SEQUENCE</scope>
    <source>
        <strain evidence="1">TAU-MAC 1115</strain>
    </source>
</reference>
<dbReference type="Proteomes" id="UP000717364">
    <property type="component" value="Unassembled WGS sequence"/>
</dbReference>
<name>A0A947DDI4_9CYAN</name>
<evidence type="ECO:0000313" key="1">
    <source>
        <dbReference type="EMBL" id="MBT9314895.1"/>
    </source>
</evidence>
<comment type="caution">
    <text evidence="1">The sequence shown here is derived from an EMBL/GenBank/DDBJ whole genome shotgun (WGS) entry which is preliminary data.</text>
</comment>
<organism evidence="1 2">
    <name type="scientific">Leptothoe spongobia TAU-MAC 1115</name>
    <dbReference type="NCBI Taxonomy" id="1967444"/>
    <lineage>
        <taxon>Bacteria</taxon>
        <taxon>Bacillati</taxon>
        <taxon>Cyanobacteriota</taxon>
        <taxon>Cyanophyceae</taxon>
        <taxon>Nodosilineales</taxon>
        <taxon>Cymatolegaceae</taxon>
        <taxon>Leptothoe</taxon>
        <taxon>Leptothoe spongobia</taxon>
    </lineage>
</organism>
<keyword evidence="2" id="KW-1185">Reference proteome</keyword>
<accession>A0A947DDI4</accession>
<reference evidence="1" key="1">
    <citation type="submission" date="2020-11" db="EMBL/GenBank/DDBJ databases">
        <authorList>
            <person name="Konstantinou D."/>
            <person name="Gkelis S."/>
            <person name="Popin R."/>
            <person name="Fewer D."/>
            <person name="Sivonen K."/>
        </authorList>
    </citation>
    <scope>NUCLEOTIDE SEQUENCE</scope>
    <source>
        <strain evidence="1">TAU-MAC 1115</strain>
    </source>
</reference>
<evidence type="ECO:0000313" key="2">
    <source>
        <dbReference type="Proteomes" id="UP000717364"/>
    </source>
</evidence>
<sequence>MSDVPDANADQPPESDLETLKNKMNLELEAISVNQLHNLATQAVEKKLITAHGYRGGQYELLRDGEFVLLSPTEAIQYLQDLLNTED</sequence>
<protein>
    <submittedName>
        <fullName evidence="1">Uncharacterized protein</fullName>
    </submittedName>
</protein>
<dbReference type="RefSeq" id="WP_215607966.1">
    <property type="nucleotide sequence ID" value="NZ_JADOES010000007.1"/>
</dbReference>
<dbReference type="EMBL" id="JADOES010000007">
    <property type="protein sequence ID" value="MBT9314895.1"/>
    <property type="molecule type" value="Genomic_DNA"/>
</dbReference>
<dbReference type="AlphaFoldDB" id="A0A947DDI4"/>